<protein>
    <submittedName>
        <fullName evidence="2">Uncharacterized protein</fullName>
    </submittedName>
</protein>
<reference evidence="2" key="2">
    <citation type="journal article" date="2015" name="Data Brief">
        <title>Shoot transcriptome of the giant reed, Arundo donax.</title>
        <authorList>
            <person name="Barrero R.A."/>
            <person name="Guerrero F.D."/>
            <person name="Moolhuijzen P."/>
            <person name="Goolsby J.A."/>
            <person name="Tidwell J."/>
            <person name="Bellgard S.E."/>
            <person name="Bellgard M.I."/>
        </authorList>
    </citation>
    <scope>NUCLEOTIDE SEQUENCE</scope>
    <source>
        <tissue evidence="2">Shoot tissue taken approximately 20 cm above the soil surface</tissue>
    </source>
</reference>
<sequence>MCALSLMDCNSSHSHAAAGAMVLQCDGWLQFKGITKETSRMCEWMRKNEQLLDIFSVSTPDELEKGRVIRFRILDVMISIVEKSSFPSAAAGNTPGSDMDGTAAAEPADTTGGDASDELNCQDQKITDADNSKKRKKKTKKQITKVYPFVNLTFIKSLIAYMG</sequence>
<dbReference type="AlphaFoldDB" id="A0A0A8XQD5"/>
<reference evidence="2" key="1">
    <citation type="submission" date="2014-09" db="EMBL/GenBank/DDBJ databases">
        <authorList>
            <person name="Magalhaes I.L.F."/>
            <person name="Oliveira U."/>
            <person name="Santos F.R."/>
            <person name="Vidigal T.H.D.A."/>
            <person name="Brescovit A.D."/>
            <person name="Santos A.J."/>
        </authorList>
    </citation>
    <scope>NUCLEOTIDE SEQUENCE</scope>
    <source>
        <tissue evidence="2">Shoot tissue taken approximately 20 cm above the soil surface</tissue>
    </source>
</reference>
<proteinExistence type="predicted"/>
<organism evidence="2">
    <name type="scientific">Arundo donax</name>
    <name type="common">Giant reed</name>
    <name type="synonym">Donax arundinaceus</name>
    <dbReference type="NCBI Taxonomy" id="35708"/>
    <lineage>
        <taxon>Eukaryota</taxon>
        <taxon>Viridiplantae</taxon>
        <taxon>Streptophyta</taxon>
        <taxon>Embryophyta</taxon>
        <taxon>Tracheophyta</taxon>
        <taxon>Spermatophyta</taxon>
        <taxon>Magnoliopsida</taxon>
        <taxon>Liliopsida</taxon>
        <taxon>Poales</taxon>
        <taxon>Poaceae</taxon>
        <taxon>PACMAD clade</taxon>
        <taxon>Arundinoideae</taxon>
        <taxon>Arundineae</taxon>
        <taxon>Arundo</taxon>
    </lineage>
</organism>
<evidence type="ECO:0000313" key="2">
    <source>
        <dbReference type="EMBL" id="JAD14800.1"/>
    </source>
</evidence>
<evidence type="ECO:0000256" key="1">
    <source>
        <dbReference type="SAM" id="MobiDB-lite"/>
    </source>
</evidence>
<name>A0A0A8XQD5_ARUDO</name>
<dbReference type="EMBL" id="GBRH01283095">
    <property type="protein sequence ID" value="JAD14800.1"/>
    <property type="molecule type" value="Transcribed_RNA"/>
</dbReference>
<feature type="region of interest" description="Disordered" evidence="1">
    <location>
        <begin position="87"/>
        <end position="137"/>
    </location>
</feature>
<accession>A0A0A8XQD5</accession>